<dbReference type="AlphaFoldDB" id="A0AAN6ZN99"/>
<feature type="compositionally biased region" description="Basic and acidic residues" evidence="9">
    <location>
        <begin position="826"/>
        <end position="835"/>
    </location>
</feature>
<feature type="compositionally biased region" description="Polar residues" evidence="9">
    <location>
        <begin position="802"/>
        <end position="825"/>
    </location>
</feature>
<dbReference type="GeneID" id="87817129"/>
<dbReference type="EMBL" id="MU853579">
    <property type="protein sequence ID" value="KAK4144188.1"/>
    <property type="molecule type" value="Genomic_DNA"/>
</dbReference>
<dbReference type="GO" id="GO:0006357">
    <property type="term" value="P:regulation of transcription by RNA polymerase II"/>
    <property type="evidence" value="ECO:0007669"/>
    <property type="project" value="TreeGrafter"/>
</dbReference>
<evidence type="ECO:0000256" key="2">
    <source>
        <dbReference type="ARBA" id="ARBA00022723"/>
    </source>
</evidence>
<dbReference type="SMART" id="SM00355">
    <property type="entry name" value="ZnF_C2H2"/>
    <property type="match status" value="6"/>
</dbReference>
<keyword evidence="12" id="KW-1185">Reference proteome</keyword>
<evidence type="ECO:0000256" key="4">
    <source>
        <dbReference type="ARBA" id="ARBA00022833"/>
    </source>
</evidence>
<dbReference type="PROSITE" id="PS00028">
    <property type="entry name" value="ZINC_FINGER_C2H2_1"/>
    <property type="match status" value="3"/>
</dbReference>
<dbReference type="InterPro" id="IPR036236">
    <property type="entry name" value="Znf_C2H2_sf"/>
</dbReference>
<gene>
    <name evidence="11" type="ORF">C8A04DRAFT_28090</name>
</gene>
<dbReference type="PANTHER" id="PTHR46179">
    <property type="entry name" value="ZINC FINGER PROTEIN"/>
    <property type="match status" value="1"/>
</dbReference>
<evidence type="ECO:0000256" key="9">
    <source>
        <dbReference type="SAM" id="MobiDB-lite"/>
    </source>
</evidence>
<evidence type="ECO:0000256" key="3">
    <source>
        <dbReference type="ARBA" id="ARBA00022771"/>
    </source>
</evidence>
<keyword evidence="6" id="KW-0804">Transcription</keyword>
<evidence type="ECO:0000313" key="11">
    <source>
        <dbReference type="EMBL" id="KAK4144188.1"/>
    </source>
</evidence>
<dbReference type="SUPFAM" id="SSF57667">
    <property type="entry name" value="beta-beta-alpha zinc fingers"/>
    <property type="match status" value="1"/>
</dbReference>
<evidence type="ECO:0000259" key="10">
    <source>
        <dbReference type="PROSITE" id="PS50157"/>
    </source>
</evidence>
<reference evidence="11" key="1">
    <citation type="journal article" date="2023" name="Mol. Phylogenet. Evol.">
        <title>Genome-scale phylogeny and comparative genomics of the fungal order Sordariales.</title>
        <authorList>
            <person name="Hensen N."/>
            <person name="Bonometti L."/>
            <person name="Westerberg I."/>
            <person name="Brannstrom I.O."/>
            <person name="Guillou S."/>
            <person name="Cros-Aarteil S."/>
            <person name="Calhoun S."/>
            <person name="Haridas S."/>
            <person name="Kuo A."/>
            <person name="Mondo S."/>
            <person name="Pangilinan J."/>
            <person name="Riley R."/>
            <person name="LaButti K."/>
            <person name="Andreopoulos B."/>
            <person name="Lipzen A."/>
            <person name="Chen C."/>
            <person name="Yan M."/>
            <person name="Daum C."/>
            <person name="Ng V."/>
            <person name="Clum A."/>
            <person name="Steindorff A."/>
            <person name="Ohm R.A."/>
            <person name="Martin F."/>
            <person name="Silar P."/>
            <person name="Natvig D.O."/>
            <person name="Lalanne C."/>
            <person name="Gautier V."/>
            <person name="Ament-Velasquez S.L."/>
            <person name="Kruys A."/>
            <person name="Hutchinson M.I."/>
            <person name="Powell A.J."/>
            <person name="Barry K."/>
            <person name="Miller A.N."/>
            <person name="Grigoriev I.V."/>
            <person name="Debuchy R."/>
            <person name="Gladieux P."/>
            <person name="Hiltunen Thoren M."/>
            <person name="Johannesson H."/>
        </authorList>
    </citation>
    <scope>NUCLEOTIDE SEQUENCE</scope>
    <source>
        <strain evidence="11">CBS 141.50</strain>
    </source>
</reference>
<feature type="domain" description="C2H2-type" evidence="10">
    <location>
        <begin position="641"/>
        <end position="671"/>
    </location>
</feature>
<dbReference type="InterPro" id="IPR013087">
    <property type="entry name" value="Znf_C2H2_type"/>
</dbReference>
<feature type="compositionally biased region" description="Acidic residues" evidence="9">
    <location>
        <begin position="505"/>
        <end position="514"/>
    </location>
</feature>
<reference evidence="11" key="2">
    <citation type="submission" date="2023-05" db="EMBL/GenBank/DDBJ databases">
        <authorList>
            <consortium name="Lawrence Berkeley National Laboratory"/>
            <person name="Steindorff A."/>
            <person name="Hensen N."/>
            <person name="Bonometti L."/>
            <person name="Westerberg I."/>
            <person name="Brannstrom I.O."/>
            <person name="Guillou S."/>
            <person name="Cros-Aarteil S."/>
            <person name="Calhoun S."/>
            <person name="Haridas S."/>
            <person name="Kuo A."/>
            <person name="Mondo S."/>
            <person name="Pangilinan J."/>
            <person name="Riley R."/>
            <person name="Labutti K."/>
            <person name="Andreopoulos B."/>
            <person name="Lipzen A."/>
            <person name="Chen C."/>
            <person name="Yanf M."/>
            <person name="Daum C."/>
            <person name="Ng V."/>
            <person name="Clum A."/>
            <person name="Ohm R."/>
            <person name="Martin F."/>
            <person name="Silar P."/>
            <person name="Natvig D."/>
            <person name="Lalanne C."/>
            <person name="Gautier V."/>
            <person name="Ament-Velasquez S.L."/>
            <person name="Kruys A."/>
            <person name="Hutchinson M.I."/>
            <person name="Powell A.J."/>
            <person name="Barry K."/>
            <person name="Miller A.N."/>
            <person name="Grigoriev I.V."/>
            <person name="Debuchy R."/>
            <person name="Gladieux P."/>
            <person name="Thoren M.H."/>
            <person name="Johannesson H."/>
        </authorList>
    </citation>
    <scope>NUCLEOTIDE SEQUENCE</scope>
    <source>
        <strain evidence="11">CBS 141.50</strain>
    </source>
</reference>
<protein>
    <recommendedName>
        <fullName evidence="10">C2H2-type domain-containing protein</fullName>
    </recommendedName>
</protein>
<dbReference type="PROSITE" id="PS50157">
    <property type="entry name" value="ZINC_FINGER_C2H2_2"/>
    <property type="match status" value="2"/>
</dbReference>
<feature type="region of interest" description="Disordered" evidence="9">
    <location>
        <begin position="177"/>
        <end position="201"/>
    </location>
</feature>
<dbReference type="Proteomes" id="UP001302676">
    <property type="component" value="Unassembled WGS sequence"/>
</dbReference>
<keyword evidence="2" id="KW-0479">Metal-binding</keyword>
<dbReference type="PANTHER" id="PTHR46179:SF13">
    <property type="entry name" value="C2H2-TYPE DOMAIN-CONTAINING PROTEIN"/>
    <property type="match status" value="1"/>
</dbReference>
<feature type="region of interest" description="Disordered" evidence="9">
    <location>
        <begin position="452"/>
        <end position="514"/>
    </location>
</feature>
<feature type="compositionally biased region" description="Low complexity" evidence="9">
    <location>
        <begin position="784"/>
        <end position="801"/>
    </location>
</feature>
<accession>A0AAN6ZN99</accession>
<evidence type="ECO:0000256" key="5">
    <source>
        <dbReference type="ARBA" id="ARBA00023015"/>
    </source>
</evidence>
<feature type="region of interest" description="Disordered" evidence="9">
    <location>
        <begin position="779"/>
        <end position="849"/>
    </location>
</feature>
<evidence type="ECO:0000256" key="8">
    <source>
        <dbReference type="PROSITE-ProRule" id="PRU00042"/>
    </source>
</evidence>
<evidence type="ECO:0000256" key="7">
    <source>
        <dbReference type="ARBA" id="ARBA00023242"/>
    </source>
</evidence>
<keyword evidence="7" id="KW-0539">Nucleus</keyword>
<sequence>MVNHSQFPQQGRYMHPNLGNVSPTSPTAFTPHSHGQPGDLAMSSVFTFPPMAASSNNELMGELQSLVGSHSQQDVLHSTYPRMKDRGGPWNPLSVARQSVGLSYPQAIPNFTGYRSVAPSEIDTISQSAKNPTDSGYGSHTKLSIGNASILSGDMDSTFETQNITFRMQAMLGRDDVSMSGESWGRDSRSQRPGVPGSRTTKKLVCPVCHDSVKTRSELTKHEARHNKPFKCPVQGCAKADGFGTKNDLDRHKKSVHKMVTGDEHVYRCNLGACSDRGKDWPRADNFRQHLKRKHQLTDVDLKQFTFLSTPVQQASHDAISMETTSAGASLMASPTSQMVWQKPDDTTIASDHSFSNENSGPAETTDELSYRQPISMGIYLSQNQTQNPSLATAHELSLAHVGVSGSSTQTGEASIERPSQEQRQLECISPNVLTQPAAGIGLLDQFETSEQPMDLDVSPTPSVPPGEFQSEVDELESRMQEELGGASELAHTSVSEDGLCRDHDDEDDDEPLDDLSDARSTILRNTGAQYIKADVVSARSSPSHILLGTETPRPIDLDDETQMAAVIRRLIEKGELETMLKKCGYPTSIEAKADKPQTPTTVSTATSKPTRTKNKCEVCGKFFHRPCELKKHRKRHAKPYSCTFPRCEKSFGSKNDWKRHENSQHIQDEIWRCTEEPIDRPGQQECGKVCYRRESLKSHLTKDHGIHDLVTLDKKLAECRMGRNFESRFWCGFCQKTIEPTGRGGPVHSERFDHIENHYNGRDGLEKVDIKDWKYIENDQGESPTTSTHASAHVSARASANPSVAATPNVSATTPLPASRTQGKQTDKLNKRNNEGSGEEGAPKPKRLKDGKEKYRFWICVSSLVLNAIITTHQPLRVCLS</sequence>
<comment type="caution">
    <text evidence="11">The sequence shown here is derived from an EMBL/GenBank/DDBJ whole genome shotgun (WGS) entry which is preliminary data.</text>
</comment>
<keyword evidence="3 8" id="KW-0863">Zinc-finger</keyword>
<evidence type="ECO:0000256" key="6">
    <source>
        <dbReference type="ARBA" id="ARBA00023163"/>
    </source>
</evidence>
<name>A0AAN6ZN99_9PEZI</name>
<feature type="domain" description="C2H2-type" evidence="10">
    <location>
        <begin position="615"/>
        <end position="642"/>
    </location>
</feature>
<feature type="region of interest" description="Disordered" evidence="9">
    <location>
        <begin position="405"/>
        <end position="424"/>
    </location>
</feature>
<dbReference type="GO" id="GO:0008270">
    <property type="term" value="F:zinc ion binding"/>
    <property type="evidence" value="ECO:0007669"/>
    <property type="project" value="UniProtKB-KW"/>
</dbReference>
<keyword evidence="4" id="KW-0862">Zinc</keyword>
<dbReference type="InterPro" id="IPR051061">
    <property type="entry name" value="Zinc_finger_trans_reg"/>
</dbReference>
<evidence type="ECO:0000313" key="12">
    <source>
        <dbReference type="Proteomes" id="UP001302676"/>
    </source>
</evidence>
<feature type="compositionally biased region" description="Basic and acidic residues" evidence="9">
    <location>
        <begin position="415"/>
        <end position="424"/>
    </location>
</feature>
<keyword evidence="5" id="KW-0805">Transcription regulation</keyword>
<comment type="subcellular location">
    <subcellularLocation>
        <location evidence="1">Nucleus</location>
    </subcellularLocation>
</comment>
<dbReference type="GO" id="GO:0005634">
    <property type="term" value="C:nucleus"/>
    <property type="evidence" value="ECO:0007669"/>
    <property type="project" value="UniProtKB-SubCell"/>
</dbReference>
<evidence type="ECO:0000256" key="1">
    <source>
        <dbReference type="ARBA" id="ARBA00004123"/>
    </source>
</evidence>
<dbReference type="RefSeq" id="XP_062637559.1">
    <property type="nucleotide sequence ID" value="XM_062780516.1"/>
</dbReference>
<proteinExistence type="predicted"/>
<organism evidence="11 12">
    <name type="scientific">Dichotomopilus funicola</name>
    <dbReference type="NCBI Taxonomy" id="1934379"/>
    <lineage>
        <taxon>Eukaryota</taxon>
        <taxon>Fungi</taxon>
        <taxon>Dikarya</taxon>
        <taxon>Ascomycota</taxon>
        <taxon>Pezizomycotina</taxon>
        <taxon>Sordariomycetes</taxon>
        <taxon>Sordariomycetidae</taxon>
        <taxon>Sordariales</taxon>
        <taxon>Chaetomiaceae</taxon>
        <taxon>Dichotomopilus</taxon>
    </lineage>
</organism>
<feature type="region of interest" description="Disordered" evidence="9">
    <location>
        <begin position="1"/>
        <end position="36"/>
    </location>
</feature>
<dbReference type="Gene3D" id="3.30.160.60">
    <property type="entry name" value="Classic Zinc Finger"/>
    <property type="match status" value="2"/>
</dbReference>
<feature type="compositionally biased region" description="Polar residues" evidence="9">
    <location>
        <begin position="19"/>
        <end position="30"/>
    </location>
</feature>